<dbReference type="Proteomes" id="UP001222275">
    <property type="component" value="Chromosome"/>
</dbReference>
<dbReference type="CDD" id="cd00091">
    <property type="entry name" value="NUC"/>
    <property type="match status" value="1"/>
</dbReference>
<evidence type="ECO:0000313" key="4">
    <source>
        <dbReference type="EMBL" id="WEJ62749.1"/>
    </source>
</evidence>
<accession>A0ABY8C9Z4</accession>
<dbReference type="InterPro" id="IPR001604">
    <property type="entry name" value="Endo_G_ENPP1-like_dom"/>
</dbReference>
<evidence type="ECO:0000256" key="1">
    <source>
        <dbReference type="SAM" id="Phobius"/>
    </source>
</evidence>
<gene>
    <name evidence="4" type="ORF">NR989_00460</name>
</gene>
<dbReference type="SMART" id="SM00477">
    <property type="entry name" value="NUC"/>
    <property type="match status" value="1"/>
</dbReference>
<evidence type="ECO:0000259" key="2">
    <source>
        <dbReference type="SMART" id="SM00477"/>
    </source>
</evidence>
<dbReference type="PANTHER" id="PTHR13966">
    <property type="entry name" value="ENDONUCLEASE RELATED"/>
    <property type="match status" value="1"/>
</dbReference>
<protein>
    <submittedName>
        <fullName evidence="4">DNA/RNA non-specific endonuclease</fullName>
    </submittedName>
</protein>
<keyword evidence="4" id="KW-0255">Endonuclease</keyword>
<feature type="domain" description="ENPP1-3/EXOG-like endonuclease/phosphodiesterase" evidence="2">
    <location>
        <begin position="69"/>
        <end position="265"/>
    </location>
</feature>
<keyword evidence="4" id="KW-0540">Nuclease</keyword>
<feature type="transmembrane region" description="Helical" evidence="1">
    <location>
        <begin position="21"/>
        <end position="37"/>
    </location>
</feature>
<dbReference type="SMART" id="SM00892">
    <property type="entry name" value="Endonuclease_NS"/>
    <property type="match status" value="1"/>
</dbReference>
<dbReference type="InterPro" id="IPR044925">
    <property type="entry name" value="His-Me_finger_sf"/>
</dbReference>
<dbReference type="InterPro" id="IPR020821">
    <property type="entry name" value="ENPP1-3/EXOG-like_nuc-like"/>
</dbReference>
<keyword evidence="1" id="KW-0472">Membrane</keyword>
<sequence length="291" mass="33215">MRQSTVKQLLKPLINLIIKHPKYVILIPLIGTLWYSYEVFHARPAMSYMGVPNVVSAPAKGNLSHILRNEAFMLEYSETLKNPLWVTYKVGEKKQDSGKRPSGFSKDWRSIASVSHKDYTGSGYDRGHMAPNYVIASRYGRSAQLETFLMTNITPQKPNLNQKSWQRLEEVIANDFSEWHGDFWVVTGPIFDNTPKNLKNSSVKIPKAFYKILIKPTSPETPAKALAFIFPQTAKSDASLTTFVTTIDEIEAQTGIDFFMKLEDDFEEKLESSKTPEAWRLQEVANRPSRY</sequence>
<dbReference type="SUPFAM" id="SSF54060">
    <property type="entry name" value="His-Me finger endonucleases"/>
    <property type="match status" value="1"/>
</dbReference>
<dbReference type="EMBL" id="CP102381">
    <property type="protein sequence ID" value="WEJ62749.1"/>
    <property type="molecule type" value="Genomic_DNA"/>
</dbReference>
<evidence type="ECO:0000259" key="3">
    <source>
        <dbReference type="SMART" id="SM00892"/>
    </source>
</evidence>
<keyword evidence="1" id="KW-1133">Transmembrane helix</keyword>
<keyword evidence="5" id="KW-1185">Reference proteome</keyword>
<dbReference type="Gene3D" id="3.40.570.10">
    <property type="entry name" value="Extracellular Endonuclease, subunit A"/>
    <property type="match status" value="1"/>
</dbReference>
<dbReference type="InterPro" id="IPR044929">
    <property type="entry name" value="DNA/RNA_non-sp_Endonuclease_sf"/>
</dbReference>
<evidence type="ECO:0000313" key="5">
    <source>
        <dbReference type="Proteomes" id="UP001222275"/>
    </source>
</evidence>
<dbReference type="RefSeq" id="WP_275595005.1">
    <property type="nucleotide sequence ID" value="NZ_CP102381.1"/>
</dbReference>
<reference evidence="4 5" key="1">
    <citation type="submission" date="2022-06" db="EMBL/GenBank/DDBJ databases">
        <title>Thiomicrohabdus sp. nov, an obligately chemolithoautotrophic, sulfur-oxidizing bacterium isolated from beach of Guanyin Mountain. Amoy.</title>
        <authorList>
            <person name="Zhu H."/>
        </authorList>
    </citation>
    <scope>NUCLEOTIDE SEQUENCE [LARGE SCALE GENOMIC DNA]</scope>
    <source>
        <strain evidence="4 5">XGS-01</strain>
    </source>
</reference>
<name>A0ABY8C9Z4_9GAMM</name>
<keyword evidence="4" id="KW-0378">Hydrolase</keyword>
<dbReference type="InterPro" id="IPR040255">
    <property type="entry name" value="Non-specific_endonuclease"/>
</dbReference>
<dbReference type="PANTHER" id="PTHR13966:SF5">
    <property type="entry name" value="ENDONUCLEASE G, MITOCHONDRIAL"/>
    <property type="match status" value="1"/>
</dbReference>
<dbReference type="GO" id="GO:0004519">
    <property type="term" value="F:endonuclease activity"/>
    <property type="evidence" value="ECO:0007669"/>
    <property type="project" value="UniProtKB-KW"/>
</dbReference>
<feature type="domain" description="DNA/RNA non-specific endonuclease/pyrophosphatase/phosphodiesterase" evidence="3">
    <location>
        <begin position="68"/>
        <end position="265"/>
    </location>
</feature>
<dbReference type="Pfam" id="PF01223">
    <property type="entry name" value="Endonuclease_NS"/>
    <property type="match status" value="1"/>
</dbReference>
<keyword evidence="1" id="KW-0812">Transmembrane</keyword>
<proteinExistence type="predicted"/>
<organism evidence="4 5">
    <name type="scientific">Thiomicrorhabdus lithotrophica</name>
    <dbReference type="NCBI Taxonomy" id="2949997"/>
    <lineage>
        <taxon>Bacteria</taxon>
        <taxon>Pseudomonadati</taxon>
        <taxon>Pseudomonadota</taxon>
        <taxon>Gammaproteobacteria</taxon>
        <taxon>Thiotrichales</taxon>
        <taxon>Piscirickettsiaceae</taxon>
        <taxon>Thiomicrorhabdus</taxon>
    </lineage>
</organism>